<dbReference type="InterPro" id="IPR023749">
    <property type="entry name" value="DjlA"/>
</dbReference>
<keyword evidence="5 7" id="KW-0472">Membrane</keyword>
<dbReference type="CDD" id="cd07316">
    <property type="entry name" value="terB_like_DjlA"/>
    <property type="match status" value="1"/>
</dbReference>
<dbReference type="Gene3D" id="1.10.287.110">
    <property type="entry name" value="DnaJ domain"/>
    <property type="match status" value="1"/>
</dbReference>
<keyword evidence="4 7" id="KW-1133">Transmembrane helix</keyword>
<dbReference type="SUPFAM" id="SSF46565">
    <property type="entry name" value="Chaperone J-domain"/>
    <property type="match status" value="1"/>
</dbReference>
<comment type="domain">
    <text evidence="7">The transmembrane domain is a dimerization domain.</text>
</comment>
<dbReference type="HAMAP" id="MF_01153">
    <property type="entry name" value="DjlA"/>
    <property type="match status" value="1"/>
</dbReference>
<feature type="topological domain" description="Cytoplasmic" evidence="7">
    <location>
        <begin position="31"/>
        <end position="269"/>
    </location>
</feature>
<dbReference type="EMBL" id="NVWI01000013">
    <property type="protein sequence ID" value="PCJ39672.1"/>
    <property type="molecule type" value="Genomic_DNA"/>
</dbReference>
<dbReference type="SUPFAM" id="SSF158682">
    <property type="entry name" value="TerB-like"/>
    <property type="match status" value="1"/>
</dbReference>
<evidence type="ECO:0000256" key="6">
    <source>
        <dbReference type="ARBA" id="ARBA00023186"/>
    </source>
</evidence>
<dbReference type="GO" id="GO:0005886">
    <property type="term" value="C:plasma membrane"/>
    <property type="evidence" value="ECO:0007669"/>
    <property type="project" value="UniProtKB-SubCell"/>
</dbReference>
<dbReference type="InterPro" id="IPR050817">
    <property type="entry name" value="DjlA_DnaK_co-chaperone"/>
</dbReference>
<evidence type="ECO:0000256" key="8">
    <source>
        <dbReference type="SAM" id="Phobius"/>
    </source>
</evidence>
<gene>
    <name evidence="7" type="primary">djlA</name>
    <name evidence="10" type="ORF">COA71_13270</name>
</gene>
<evidence type="ECO:0000256" key="7">
    <source>
        <dbReference type="HAMAP-Rule" id="MF_01153"/>
    </source>
</evidence>
<dbReference type="AlphaFoldDB" id="A0A2A5C777"/>
<dbReference type="InterPro" id="IPR036869">
    <property type="entry name" value="J_dom_sf"/>
</dbReference>
<dbReference type="Gene3D" id="1.10.3680.10">
    <property type="entry name" value="TerB-like"/>
    <property type="match status" value="1"/>
</dbReference>
<evidence type="ECO:0000256" key="2">
    <source>
        <dbReference type="ARBA" id="ARBA00022519"/>
    </source>
</evidence>
<accession>A0A2A5C777</accession>
<comment type="caution">
    <text evidence="10">The sequence shown here is derived from an EMBL/GenBank/DDBJ whole genome shotgun (WGS) entry which is preliminary data.</text>
</comment>
<feature type="topological domain" description="Periplasmic" evidence="7">
    <location>
        <begin position="1"/>
        <end position="6"/>
    </location>
</feature>
<dbReference type="PROSITE" id="PS50076">
    <property type="entry name" value="DNAJ_2"/>
    <property type="match status" value="1"/>
</dbReference>
<dbReference type="InterPro" id="IPR029024">
    <property type="entry name" value="TerB-like"/>
</dbReference>
<comment type="function">
    <text evidence="7">Regulatory DnaK co-chaperone. Direct interaction between DnaK and DjlA is needed for the induction of the wcaABCDE operon, involved in the synthesis of a colanic acid polysaccharide capsule, possibly through activation of the RcsB/RcsC phosphotransfer signaling pathway. The colanic acid capsule may help the bacterium survive conditions outside the host.</text>
</comment>
<name>A0A2A5C777_9GAMM</name>
<dbReference type="Pfam" id="PF00226">
    <property type="entry name" value="DnaJ"/>
    <property type="match status" value="1"/>
</dbReference>
<reference evidence="11" key="1">
    <citation type="submission" date="2017-08" db="EMBL/GenBank/DDBJ databases">
        <title>A dynamic microbial community with high functional redundancy inhabits the cold, oxic subseafloor aquifer.</title>
        <authorList>
            <person name="Tully B.J."/>
            <person name="Wheat C.G."/>
            <person name="Glazer B.T."/>
            <person name="Huber J.A."/>
        </authorList>
    </citation>
    <scope>NUCLEOTIDE SEQUENCE [LARGE SCALE GENOMIC DNA]</scope>
</reference>
<feature type="domain" description="J" evidence="9">
    <location>
        <begin position="205"/>
        <end position="269"/>
    </location>
</feature>
<dbReference type="Pfam" id="PF05099">
    <property type="entry name" value="TerB"/>
    <property type="match status" value="1"/>
</dbReference>
<dbReference type="NCBIfam" id="NF006948">
    <property type="entry name" value="PRK09430.1"/>
    <property type="match status" value="1"/>
</dbReference>
<keyword evidence="1 7" id="KW-1003">Cell membrane</keyword>
<keyword evidence="3 7" id="KW-0812">Transmembrane</keyword>
<evidence type="ECO:0000256" key="4">
    <source>
        <dbReference type="ARBA" id="ARBA00022989"/>
    </source>
</evidence>
<comment type="subcellular location">
    <subcellularLocation>
        <location evidence="7">Cell inner membrane</location>
        <topology evidence="7">Single-pass type III membrane protein</topology>
    </subcellularLocation>
</comment>
<evidence type="ECO:0000313" key="11">
    <source>
        <dbReference type="Proteomes" id="UP000228987"/>
    </source>
</evidence>
<proteinExistence type="inferred from homology"/>
<dbReference type="InterPro" id="IPR001623">
    <property type="entry name" value="DnaJ_domain"/>
</dbReference>
<organism evidence="10 11">
    <name type="scientific">SAR86 cluster bacterium</name>
    <dbReference type="NCBI Taxonomy" id="2030880"/>
    <lineage>
        <taxon>Bacteria</taxon>
        <taxon>Pseudomonadati</taxon>
        <taxon>Pseudomonadota</taxon>
        <taxon>Gammaproteobacteria</taxon>
        <taxon>SAR86 cluster</taxon>
    </lineage>
</organism>
<keyword evidence="6 7" id="KW-0143">Chaperone</keyword>
<sequence>MSWWGKVFGGTFGFMLGGPLGALLGASLGHNFDRGMRRLDGIGGMGSANQETIQSAFFTATFFMMGHIAKVDGKVSQDEIHTAQQVMRQMNLNAQQKKVAINLFEQGKNQDIQVKEVLEQFRKECHRRRNLMQMFLEILVMTALADGTLHENEEKSLWETAQTLGFSKVNFQHILQRGQAQQHYQQNRRSQTNRSSDRNRLNLSDAYKLLGISASANAQEVKKAYRRQMNQHHPDKLVSKGLPQEMMDIANQKTLDIKTAYELIKQTRK</sequence>
<dbReference type="PANTHER" id="PTHR24074">
    <property type="entry name" value="CO-CHAPERONE PROTEIN DJLA"/>
    <property type="match status" value="1"/>
</dbReference>
<dbReference type="PRINTS" id="PR00625">
    <property type="entry name" value="JDOMAIN"/>
</dbReference>
<dbReference type="SMART" id="SM00271">
    <property type="entry name" value="DnaJ"/>
    <property type="match status" value="1"/>
</dbReference>
<keyword evidence="2 7" id="KW-0997">Cell inner membrane</keyword>
<feature type="transmembrane region" description="Helical" evidence="8">
    <location>
        <begin position="12"/>
        <end position="29"/>
    </location>
</feature>
<evidence type="ECO:0000256" key="5">
    <source>
        <dbReference type="ARBA" id="ARBA00023136"/>
    </source>
</evidence>
<evidence type="ECO:0000259" key="9">
    <source>
        <dbReference type="PROSITE" id="PS50076"/>
    </source>
</evidence>
<dbReference type="CDD" id="cd06257">
    <property type="entry name" value="DnaJ"/>
    <property type="match status" value="1"/>
</dbReference>
<comment type="subunit">
    <text evidence="7">Homodimer.</text>
</comment>
<evidence type="ECO:0000256" key="3">
    <source>
        <dbReference type="ARBA" id="ARBA00022692"/>
    </source>
</evidence>
<dbReference type="GO" id="GO:0051087">
    <property type="term" value="F:protein-folding chaperone binding"/>
    <property type="evidence" value="ECO:0007669"/>
    <property type="project" value="InterPro"/>
</dbReference>
<protein>
    <recommendedName>
        <fullName evidence="7">Co-chaperone protein DjlA</fullName>
    </recommendedName>
</protein>
<evidence type="ECO:0000256" key="1">
    <source>
        <dbReference type="ARBA" id="ARBA00022475"/>
    </source>
</evidence>
<dbReference type="InterPro" id="IPR007791">
    <property type="entry name" value="DjlA_N"/>
</dbReference>
<evidence type="ECO:0000313" key="10">
    <source>
        <dbReference type="EMBL" id="PCJ39672.1"/>
    </source>
</evidence>
<dbReference type="Proteomes" id="UP000228987">
    <property type="component" value="Unassembled WGS sequence"/>
</dbReference>